<keyword evidence="1" id="KW-0862">Zinc</keyword>
<dbReference type="GO" id="GO:0008270">
    <property type="term" value="F:zinc ion binding"/>
    <property type="evidence" value="ECO:0007669"/>
    <property type="project" value="UniProtKB-KW"/>
</dbReference>
<dbReference type="EMBL" id="JAUEPT010000178">
    <property type="protein sequence ID" value="KAK0430021.1"/>
    <property type="molecule type" value="Genomic_DNA"/>
</dbReference>
<feature type="domain" description="C2H2-type" evidence="3">
    <location>
        <begin position="4"/>
        <end position="34"/>
    </location>
</feature>
<dbReference type="AlphaFoldDB" id="A0AA39MCQ9"/>
<reference evidence="4" key="1">
    <citation type="submission" date="2023-06" db="EMBL/GenBank/DDBJ databases">
        <authorList>
            <consortium name="Lawrence Berkeley National Laboratory"/>
            <person name="Ahrendt S."/>
            <person name="Sahu N."/>
            <person name="Indic B."/>
            <person name="Wong-Bajracharya J."/>
            <person name="Merenyi Z."/>
            <person name="Ke H.-M."/>
            <person name="Monk M."/>
            <person name="Kocsube S."/>
            <person name="Drula E."/>
            <person name="Lipzen A."/>
            <person name="Balint B."/>
            <person name="Henrissat B."/>
            <person name="Andreopoulos B."/>
            <person name="Martin F.M."/>
            <person name="Harder C.B."/>
            <person name="Rigling D."/>
            <person name="Ford K.L."/>
            <person name="Foster G.D."/>
            <person name="Pangilinan J."/>
            <person name="Papanicolaou A."/>
            <person name="Barry K."/>
            <person name="LaButti K."/>
            <person name="Viragh M."/>
            <person name="Koriabine M."/>
            <person name="Yan M."/>
            <person name="Riley R."/>
            <person name="Champramary S."/>
            <person name="Plett K.L."/>
            <person name="Tsai I.J."/>
            <person name="Slot J."/>
            <person name="Sipos G."/>
            <person name="Plett J."/>
            <person name="Nagy L.G."/>
            <person name="Grigoriev I.V."/>
        </authorList>
    </citation>
    <scope>NUCLEOTIDE SEQUENCE</scope>
    <source>
        <strain evidence="4">FPL87.14</strain>
    </source>
</reference>
<dbReference type="SMART" id="SM00355">
    <property type="entry name" value="ZnF_C2H2"/>
    <property type="match status" value="1"/>
</dbReference>
<dbReference type="PROSITE" id="PS00028">
    <property type="entry name" value="ZINC_FINGER_C2H2_1"/>
    <property type="match status" value="1"/>
</dbReference>
<sequence length="939" mass="107116">MPRHRCPWTGCNRVFKRAGDLTRHVNSCHRSHPASINCVSPSSRYPSESEPEVSDYPHGDDTILDDTELPTSRSQSPSSSVPIPASEKWQRTLHPFLTGVKTDRDGHPLPPDTPPPADPPIANVWAPFSGEVQFCLADFLFRKVEMLQSDINELLDLWSLDMHQHGDDALFDNHQALYKAIDEICVGSTPWKCFETVVPDTLGQDAPEWQRRSYQIWFRDPDTIISNILANRDFEKEFNTTPYIDLDATGQRRWSDFMSGNYAWRHATQIFEADGSTEGMMYVSMILGSDKTTVSVATGNVEYYPVYLSIGNLHNSARRGHRNGVQFFSTSGCVCLMYALVLSADRKYDRDVAFRLFKKKLYHESLTAILSSLIPAMTTPVVRQCPDGHYCRVIYNLGPYIADYPEQVLLAGIVQGWCAKCTSPAVNLDEAGDRQSRKLTEVLLEAFADDGDVLWDNYGIDEDILPFTFNFPRADIHEMISSDLLHQIIKGSFKDHLVEWVHEYLVLKEGETRANEIMDDIDRRIAAMPPFPGLRRFPQGRRFKQWTGDDSKALMKVYLAAVTEYLPEAIMKTLSAFMDFCYLVRRSDFDESTLNQVRETIQCFHHFHEAFKLSGVRESFSLPRQHAIIHYPSHIMEFGAPNGLCSSITESRHITAVKKPWQRSNRYNALSQMLLTNQHLDKLPSRAPPADPFDNGMEDEGAMDGERTIGAVTLAKTPKRGYPRDIDDLGQYIGYPDLPGLTQLFLHEQLTQGRPDNHNHTSDTDYPLINSPVRVFHSATATFYSPSDISGIWGMRHERIRATPSWHGYPRYDCTLAVVDEEKSGFRGMNAVRVLLFFSFRHNGEEFPCALVHWFNTYGRLPDAKTGMWIVWPDFRGTVRRTPVLSVIHVDTLLQGTHLLPVFGSRALPHKFHHSRSLDCFQAFYVNRYADHHMHEIIL</sequence>
<protein>
    <recommendedName>
        <fullName evidence="3">C2H2-type domain-containing protein</fullName>
    </recommendedName>
</protein>
<gene>
    <name evidence="4" type="ORF">EV421DRAFT_1893672</name>
</gene>
<evidence type="ECO:0000313" key="5">
    <source>
        <dbReference type="Proteomes" id="UP001175226"/>
    </source>
</evidence>
<feature type="region of interest" description="Disordered" evidence="2">
    <location>
        <begin position="31"/>
        <end position="85"/>
    </location>
</feature>
<evidence type="ECO:0000256" key="2">
    <source>
        <dbReference type="SAM" id="MobiDB-lite"/>
    </source>
</evidence>
<keyword evidence="1" id="KW-0863">Zinc-finger</keyword>
<name>A0AA39MCQ9_9AGAR</name>
<organism evidence="4 5">
    <name type="scientific">Armillaria borealis</name>
    <dbReference type="NCBI Taxonomy" id="47425"/>
    <lineage>
        <taxon>Eukaryota</taxon>
        <taxon>Fungi</taxon>
        <taxon>Dikarya</taxon>
        <taxon>Basidiomycota</taxon>
        <taxon>Agaricomycotina</taxon>
        <taxon>Agaricomycetes</taxon>
        <taxon>Agaricomycetidae</taxon>
        <taxon>Agaricales</taxon>
        <taxon>Marasmiineae</taxon>
        <taxon>Physalacriaceae</taxon>
        <taxon>Armillaria</taxon>
    </lineage>
</organism>
<comment type="caution">
    <text evidence="4">The sequence shown here is derived from an EMBL/GenBank/DDBJ whole genome shotgun (WGS) entry which is preliminary data.</text>
</comment>
<evidence type="ECO:0000313" key="4">
    <source>
        <dbReference type="EMBL" id="KAK0430021.1"/>
    </source>
</evidence>
<dbReference type="Pfam" id="PF18759">
    <property type="entry name" value="Plavaka"/>
    <property type="match status" value="1"/>
</dbReference>
<dbReference type="InterPro" id="IPR013087">
    <property type="entry name" value="Znf_C2H2_type"/>
</dbReference>
<proteinExistence type="predicted"/>
<keyword evidence="1" id="KW-0479">Metal-binding</keyword>
<accession>A0AA39MCQ9</accession>
<dbReference type="InterPro" id="IPR041078">
    <property type="entry name" value="Plavaka"/>
</dbReference>
<keyword evidence="5" id="KW-1185">Reference proteome</keyword>
<evidence type="ECO:0000259" key="3">
    <source>
        <dbReference type="PROSITE" id="PS50157"/>
    </source>
</evidence>
<dbReference type="PROSITE" id="PS50157">
    <property type="entry name" value="ZINC_FINGER_C2H2_2"/>
    <property type="match status" value="1"/>
</dbReference>
<dbReference type="Proteomes" id="UP001175226">
    <property type="component" value="Unassembled WGS sequence"/>
</dbReference>
<feature type="compositionally biased region" description="Low complexity" evidence="2">
    <location>
        <begin position="70"/>
        <end position="85"/>
    </location>
</feature>
<evidence type="ECO:0000256" key="1">
    <source>
        <dbReference type="PROSITE-ProRule" id="PRU00042"/>
    </source>
</evidence>